<dbReference type="InterPro" id="IPR002132">
    <property type="entry name" value="Ribosomal_uL5"/>
</dbReference>
<evidence type="ECO:0000259" key="4">
    <source>
        <dbReference type="Pfam" id="PF00673"/>
    </source>
</evidence>
<dbReference type="GO" id="GO:0003735">
    <property type="term" value="F:structural constituent of ribosome"/>
    <property type="evidence" value="ECO:0007669"/>
    <property type="project" value="InterPro"/>
</dbReference>
<name>A0A4D6C618_9CHLO</name>
<dbReference type="InterPro" id="IPR022803">
    <property type="entry name" value="Ribosomal_uL5_dom_sf"/>
</dbReference>
<dbReference type="Gene3D" id="3.30.1440.10">
    <property type="match status" value="1"/>
</dbReference>
<dbReference type="InterPro" id="IPR031309">
    <property type="entry name" value="Ribosomal_uL5_C"/>
</dbReference>
<evidence type="ECO:0000313" key="5">
    <source>
        <dbReference type="EMBL" id="QBX98817.1"/>
    </source>
</evidence>
<dbReference type="PANTHER" id="PTHR11994">
    <property type="entry name" value="60S RIBOSOMAL PROTEIN L11-RELATED"/>
    <property type="match status" value="1"/>
</dbReference>
<dbReference type="GO" id="GO:1990904">
    <property type="term" value="C:ribonucleoprotein complex"/>
    <property type="evidence" value="ECO:0007669"/>
    <property type="project" value="UniProtKB-KW"/>
</dbReference>
<organism evidence="5">
    <name type="scientific">Chloropicon maureeniae</name>
    <dbReference type="NCBI Taxonomy" id="1461542"/>
    <lineage>
        <taxon>Eukaryota</taxon>
        <taxon>Viridiplantae</taxon>
        <taxon>Chlorophyta</taxon>
        <taxon>Chloropicophyceae</taxon>
        <taxon>Chloropicales</taxon>
        <taxon>Chloropicaceae</taxon>
        <taxon>Chloropicon</taxon>
    </lineage>
</organism>
<proteinExistence type="inferred from homology"/>
<evidence type="ECO:0000256" key="2">
    <source>
        <dbReference type="ARBA" id="ARBA00022980"/>
    </source>
</evidence>
<dbReference type="EMBL" id="MK086008">
    <property type="protein sequence ID" value="QBX98817.1"/>
    <property type="molecule type" value="Genomic_DNA"/>
</dbReference>
<dbReference type="RefSeq" id="YP_009647143.1">
    <property type="nucleotide sequence ID" value="NC_042602.1"/>
</dbReference>
<accession>A0A4D6C618</accession>
<dbReference type="SUPFAM" id="SSF55282">
    <property type="entry name" value="RL5-like"/>
    <property type="match status" value="1"/>
</dbReference>
<dbReference type="GeneID" id="40513565"/>
<sequence>MNYLKSMTIMRGVRKSVPRMEKVTLVAQALELEAVMKQFIGFHLITKQAPQIIYANQAVDQFQIKKNQPLGAKVTLRGQIMEDFLHTLVYVALPKASDFSPFSTKNMDKQGNITFHVSSFLLWPECEPFYEVFRKVGGFHISLVTSTSSQSESLIVYNQFDLPMIGDDLIVKEKSSS</sequence>
<keyword evidence="5" id="KW-0496">Mitochondrion</keyword>
<dbReference type="Pfam" id="PF00673">
    <property type="entry name" value="Ribosomal_L5_C"/>
    <property type="match status" value="1"/>
</dbReference>
<dbReference type="GO" id="GO:0005840">
    <property type="term" value="C:ribosome"/>
    <property type="evidence" value="ECO:0007669"/>
    <property type="project" value="UniProtKB-KW"/>
</dbReference>
<geneLocation type="mitochondrion" evidence="5"/>
<feature type="domain" description="Large ribosomal subunit protein uL5 C-terminal" evidence="4">
    <location>
        <begin position="69"/>
        <end position="163"/>
    </location>
</feature>
<gene>
    <name evidence="5" type="primary">rpl5</name>
</gene>
<dbReference type="GO" id="GO:0006412">
    <property type="term" value="P:translation"/>
    <property type="evidence" value="ECO:0007669"/>
    <property type="project" value="InterPro"/>
</dbReference>
<comment type="similarity">
    <text evidence="1">Belongs to the universal ribosomal protein uL5 family.</text>
</comment>
<dbReference type="AlphaFoldDB" id="A0A4D6C618"/>
<keyword evidence="3" id="KW-0687">Ribonucleoprotein</keyword>
<reference evidence="5" key="1">
    <citation type="journal article" date="2019" name="Genome Biol. Evol.">
        <title>Tracing the Evolution of the Plastome and Mitogenome in the Chloropicophyceae Uncovered Convergent tRNA Gene Losses and a Variant Plastid Genetic Code.</title>
        <authorList>
            <person name="Turmel M."/>
            <person name="Dos Santos A.L."/>
            <person name="Otis C."/>
            <person name="Sergerie R."/>
            <person name="Lemieux C."/>
        </authorList>
    </citation>
    <scope>NUCLEOTIDE SEQUENCE</scope>
</reference>
<keyword evidence="2 5" id="KW-0689">Ribosomal protein</keyword>
<evidence type="ECO:0000256" key="1">
    <source>
        <dbReference type="ARBA" id="ARBA00008553"/>
    </source>
</evidence>
<protein>
    <submittedName>
        <fullName evidence="5">Ribosomal protein L5</fullName>
    </submittedName>
</protein>
<evidence type="ECO:0000256" key="3">
    <source>
        <dbReference type="ARBA" id="ARBA00023274"/>
    </source>
</evidence>